<name>A0A498M3X6_LABRO</name>
<keyword evidence="1" id="KW-0472">Membrane</keyword>
<evidence type="ECO:0000313" key="3">
    <source>
        <dbReference type="Proteomes" id="UP000290572"/>
    </source>
</evidence>
<proteinExistence type="predicted"/>
<protein>
    <submittedName>
        <fullName evidence="2">Uncharacterized protein</fullName>
    </submittedName>
</protein>
<gene>
    <name evidence="2" type="ORF">ROHU_008734</name>
</gene>
<keyword evidence="3" id="KW-1185">Reference proteome</keyword>
<organism evidence="2 3">
    <name type="scientific">Labeo rohita</name>
    <name type="common">Indian major carp</name>
    <name type="synonym">Cyprinus rohita</name>
    <dbReference type="NCBI Taxonomy" id="84645"/>
    <lineage>
        <taxon>Eukaryota</taxon>
        <taxon>Metazoa</taxon>
        <taxon>Chordata</taxon>
        <taxon>Craniata</taxon>
        <taxon>Vertebrata</taxon>
        <taxon>Euteleostomi</taxon>
        <taxon>Actinopterygii</taxon>
        <taxon>Neopterygii</taxon>
        <taxon>Teleostei</taxon>
        <taxon>Ostariophysi</taxon>
        <taxon>Cypriniformes</taxon>
        <taxon>Cyprinidae</taxon>
        <taxon>Labeoninae</taxon>
        <taxon>Labeonini</taxon>
        <taxon>Labeo</taxon>
    </lineage>
</organism>
<keyword evidence="1" id="KW-0812">Transmembrane</keyword>
<comment type="caution">
    <text evidence="2">The sequence shown here is derived from an EMBL/GenBank/DDBJ whole genome shotgun (WGS) entry which is preliminary data.</text>
</comment>
<feature type="transmembrane region" description="Helical" evidence="1">
    <location>
        <begin position="93"/>
        <end position="111"/>
    </location>
</feature>
<reference evidence="2 3" key="1">
    <citation type="submission" date="2018-03" db="EMBL/GenBank/DDBJ databases">
        <title>Draft genome sequence of Rohu Carp (Labeo rohita).</title>
        <authorList>
            <person name="Das P."/>
            <person name="Kushwaha B."/>
            <person name="Joshi C.G."/>
            <person name="Kumar D."/>
            <person name="Nagpure N.S."/>
            <person name="Sahoo L."/>
            <person name="Das S.P."/>
            <person name="Bit A."/>
            <person name="Patnaik S."/>
            <person name="Meher P.K."/>
            <person name="Jayasankar P."/>
            <person name="Koringa P.G."/>
            <person name="Patel N.V."/>
            <person name="Hinsu A.T."/>
            <person name="Kumar R."/>
            <person name="Pandey M."/>
            <person name="Agarwal S."/>
            <person name="Srivastava S."/>
            <person name="Singh M."/>
            <person name="Iquebal M.A."/>
            <person name="Jaiswal S."/>
            <person name="Angadi U.B."/>
            <person name="Kumar N."/>
            <person name="Raza M."/>
            <person name="Shah T.M."/>
            <person name="Rai A."/>
            <person name="Jena J.K."/>
        </authorList>
    </citation>
    <scope>NUCLEOTIDE SEQUENCE [LARGE SCALE GENOMIC DNA]</scope>
    <source>
        <strain evidence="2">DASCIFA01</strain>
        <tissue evidence="2">Testis</tissue>
    </source>
</reference>
<feature type="transmembrane region" description="Helical" evidence="1">
    <location>
        <begin position="55"/>
        <end position="73"/>
    </location>
</feature>
<evidence type="ECO:0000313" key="2">
    <source>
        <dbReference type="EMBL" id="RXN15548.1"/>
    </source>
</evidence>
<accession>A0A498M3X6</accession>
<dbReference type="EMBL" id="QBIY01012844">
    <property type="protein sequence ID" value="RXN15548.1"/>
    <property type="molecule type" value="Genomic_DNA"/>
</dbReference>
<dbReference type="AlphaFoldDB" id="A0A498M3X6"/>
<evidence type="ECO:0000256" key="1">
    <source>
        <dbReference type="SAM" id="Phobius"/>
    </source>
</evidence>
<sequence>MMATKAKDYETKSAFYAPIKASSYLCIKELPKKFIHKVLIKEYRKKVCNMSSEEGYLFFPASLVLLGAGVGIWPWGDALGAAGVPVGMPPVEAAPAGLLGVIVMVVPLLPGPPEALLMEKRGGDGDEEGDAVQGEDDDGELCSGDFCEFSVDSVFRALTVNDLPCCGLGGCLWTCGNLRLVGV</sequence>
<dbReference type="Proteomes" id="UP000290572">
    <property type="component" value="Unassembled WGS sequence"/>
</dbReference>
<keyword evidence="1" id="KW-1133">Transmembrane helix</keyword>